<keyword evidence="7" id="KW-0648">Protein biosynthesis</keyword>
<evidence type="ECO:0000259" key="9">
    <source>
        <dbReference type="PROSITE" id="PS50862"/>
    </source>
</evidence>
<evidence type="ECO:0000256" key="2">
    <source>
        <dbReference type="ARBA" id="ARBA00022723"/>
    </source>
</evidence>
<keyword evidence="3 7" id="KW-0547">Nucleotide-binding</keyword>
<dbReference type="PANTHER" id="PTHR42918">
    <property type="entry name" value="LYSYL-TRNA SYNTHETASE"/>
    <property type="match status" value="1"/>
</dbReference>
<dbReference type="GO" id="GO:0005524">
    <property type="term" value="F:ATP binding"/>
    <property type="evidence" value="ECO:0007669"/>
    <property type="project" value="UniProtKB-UniRule"/>
</dbReference>
<evidence type="ECO:0000256" key="3">
    <source>
        <dbReference type="ARBA" id="ARBA00022741"/>
    </source>
</evidence>
<dbReference type="GO" id="GO:0005829">
    <property type="term" value="C:cytosol"/>
    <property type="evidence" value="ECO:0007669"/>
    <property type="project" value="TreeGrafter"/>
</dbReference>
<evidence type="ECO:0000256" key="7">
    <source>
        <dbReference type="HAMAP-Rule" id="MF_00252"/>
    </source>
</evidence>
<comment type="subunit">
    <text evidence="7">Homodimer.</text>
</comment>
<dbReference type="GO" id="GO:0006430">
    <property type="term" value="P:lysyl-tRNA aminoacylation"/>
    <property type="evidence" value="ECO:0007669"/>
    <property type="project" value="UniProtKB-UniRule"/>
</dbReference>
<dbReference type="PRINTS" id="PR00982">
    <property type="entry name" value="TRNASYNTHLYS"/>
</dbReference>
<keyword evidence="1 7" id="KW-0436">Ligase</keyword>
<keyword evidence="7" id="KW-0963">Cytoplasm</keyword>
<dbReference type="Gene3D" id="3.30.930.10">
    <property type="entry name" value="Bira Bifunctional Protein, Domain 2"/>
    <property type="match status" value="1"/>
</dbReference>
<dbReference type="NCBIfam" id="TIGR00499">
    <property type="entry name" value="lysS_bact"/>
    <property type="match status" value="1"/>
</dbReference>
<evidence type="ECO:0000256" key="8">
    <source>
        <dbReference type="RuleBase" id="RU000336"/>
    </source>
</evidence>
<reference evidence="10 11" key="1">
    <citation type="submission" date="2017-09" db="EMBL/GenBank/DDBJ databases">
        <title>Depth-based differentiation of microbial function through sediment-hosted aquifers and enrichment of novel symbionts in the deep terrestrial subsurface.</title>
        <authorList>
            <person name="Probst A.J."/>
            <person name="Ladd B."/>
            <person name="Jarett J.K."/>
            <person name="Geller-Mcgrath D.E."/>
            <person name="Sieber C.M."/>
            <person name="Emerson J.B."/>
            <person name="Anantharaman K."/>
            <person name="Thomas B.C."/>
            <person name="Malmstrom R."/>
            <person name="Stieglmeier M."/>
            <person name="Klingl A."/>
            <person name="Woyke T."/>
            <person name="Ryan C.M."/>
            <person name="Banfield J.F."/>
        </authorList>
    </citation>
    <scope>NUCLEOTIDE SEQUENCE [LARGE SCALE GENOMIC DNA]</scope>
    <source>
        <strain evidence="10">CG23_combo_of_CG06-09_8_20_14_all_48_7</strain>
    </source>
</reference>
<sequence>MAEKDLIAERQRKLKALYTLGIYPYGRRFDRTALAAEVNDNSGPVRLAGRITALRSHGKAAFGDLSDISGVIQVYFQKDVLGPEFEVFLLLDIGDIIGVEGEPFRTRTGQVTVKSTKLVLLSKSNRPLPEKWHGLKDVETRFRQRYLDLIANQEVRNIFLARSSIISRMRQYLNEQGFLEVETPMMHPIPGGAEARPFITHHNTLDMDLYLRIAPELYLKRLLVGGLEKVYEINRSFRNEGISTLHNPEFTMLELYQAYGDYETMAEIAQGLILSLVPGPKSAYQGKEIDLTPPWRRVTLEALVKNYLGVSGWYNKEELARSAVREGIPLTGEETNFDLLDSLFKVKIQPDLIAPTFVLDYPKEISPLAKSKPDNEGVVERFELFIGGLEVGNAYSELNDPEEQRRRFEEKVMQNRPDLSLHVSDRDRLKVVDEDYVIALSYGMPPAGGLGIGIDRLVMLLTGCISIREVVLFPLLRPER</sequence>
<dbReference type="EMBL" id="PCRF01000153">
    <property type="protein sequence ID" value="PIP16290.1"/>
    <property type="molecule type" value="Genomic_DNA"/>
</dbReference>
<dbReference type="InterPro" id="IPR002313">
    <property type="entry name" value="Lys-tRNA-ligase_II"/>
</dbReference>
<keyword evidence="4 7" id="KW-0067">ATP-binding</keyword>
<evidence type="ECO:0000256" key="6">
    <source>
        <dbReference type="ARBA" id="ARBA00048573"/>
    </source>
</evidence>
<dbReference type="AlphaFoldDB" id="A0A2G9YAP9"/>
<dbReference type="InterPro" id="IPR004365">
    <property type="entry name" value="NA-bd_OB_tRNA"/>
</dbReference>
<dbReference type="InterPro" id="IPR012340">
    <property type="entry name" value="NA-bd_OB-fold"/>
</dbReference>
<evidence type="ECO:0000313" key="10">
    <source>
        <dbReference type="EMBL" id="PIP16290.1"/>
    </source>
</evidence>
<keyword evidence="7 8" id="KW-0460">Magnesium</keyword>
<dbReference type="EC" id="6.1.1.6" evidence="7"/>
<dbReference type="InterPro" id="IPR004364">
    <property type="entry name" value="Aa-tRNA-synt_II"/>
</dbReference>
<feature type="binding site" evidence="7">
    <location>
        <position position="390"/>
    </location>
    <ligand>
        <name>Mg(2+)</name>
        <dbReference type="ChEBI" id="CHEBI:18420"/>
        <label>2</label>
    </ligand>
</feature>
<keyword evidence="2 7" id="KW-0479">Metal-binding</keyword>
<dbReference type="Gene3D" id="2.40.50.140">
    <property type="entry name" value="Nucleic acid-binding proteins"/>
    <property type="match status" value="1"/>
</dbReference>
<comment type="cofactor">
    <cofactor evidence="7 8">
        <name>Mg(2+)</name>
        <dbReference type="ChEBI" id="CHEBI:18420"/>
    </cofactor>
    <text evidence="7 8">Binds 3 Mg(2+) ions per subunit.</text>
</comment>
<dbReference type="InterPro" id="IPR044136">
    <property type="entry name" value="Lys-tRNA-ligase_II_N"/>
</dbReference>
<evidence type="ECO:0000256" key="4">
    <source>
        <dbReference type="ARBA" id="ARBA00022840"/>
    </source>
</evidence>
<dbReference type="GO" id="GO:0000049">
    <property type="term" value="F:tRNA binding"/>
    <property type="evidence" value="ECO:0007669"/>
    <property type="project" value="TreeGrafter"/>
</dbReference>
<organism evidence="10 11">
    <name type="scientific">bacterium (Candidatus Ratteibacteria) CG23_combo_of_CG06-09_8_20_14_all_48_7</name>
    <dbReference type="NCBI Taxonomy" id="2014292"/>
    <lineage>
        <taxon>Bacteria</taxon>
        <taxon>Candidatus Ratteibacteria</taxon>
    </lineage>
</organism>
<feature type="binding site" evidence="7">
    <location>
        <position position="383"/>
    </location>
    <ligand>
        <name>Mg(2+)</name>
        <dbReference type="ChEBI" id="CHEBI:18420"/>
        <label>1</label>
    </ligand>
</feature>
<dbReference type="SUPFAM" id="SSF50249">
    <property type="entry name" value="Nucleic acid-binding proteins"/>
    <property type="match status" value="1"/>
</dbReference>
<dbReference type="Proteomes" id="UP000230392">
    <property type="component" value="Unassembled WGS sequence"/>
</dbReference>
<accession>A0A2G9YAP9</accession>
<name>A0A2G9YAP9_9BACT</name>
<proteinExistence type="inferred from homology"/>
<feature type="binding site" evidence="7">
    <location>
        <position position="390"/>
    </location>
    <ligand>
        <name>Mg(2+)</name>
        <dbReference type="ChEBI" id="CHEBI:18420"/>
        <label>1</label>
    </ligand>
</feature>
<dbReference type="GO" id="GO:0004824">
    <property type="term" value="F:lysine-tRNA ligase activity"/>
    <property type="evidence" value="ECO:0007669"/>
    <property type="project" value="UniProtKB-UniRule"/>
</dbReference>
<evidence type="ECO:0000256" key="5">
    <source>
        <dbReference type="ARBA" id="ARBA00023146"/>
    </source>
</evidence>
<dbReference type="SUPFAM" id="SSF55681">
    <property type="entry name" value="Class II aaRS and biotin synthetases"/>
    <property type="match status" value="1"/>
</dbReference>
<dbReference type="PANTHER" id="PTHR42918:SF15">
    <property type="entry name" value="LYSINE--TRNA LIGASE, CHLOROPLASTIC_MITOCHONDRIAL"/>
    <property type="match status" value="1"/>
</dbReference>
<keyword evidence="5 7" id="KW-0030">Aminoacyl-tRNA synthetase</keyword>
<dbReference type="NCBIfam" id="NF001756">
    <property type="entry name" value="PRK00484.1"/>
    <property type="match status" value="1"/>
</dbReference>
<feature type="domain" description="Aminoacyl-transfer RNA synthetases class-II family profile" evidence="9">
    <location>
        <begin position="162"/>
        <end position="478"/>
    </location>
</feature>
<dbReference type="Pfam" id="PF01336">
    <property type="entry name" value="tRNA_anti-codon"/>
    <property type="match status" value="1"/>
</dbReference>
<dbReference type="InterPro" id="IPR045864">
    <property type="entry name" value="aa-tRNA-synth_II/BPL/LPL"/>
</dbReference>
<dbReference type="Pfam" id="PF00152">
    <property type="entry name" value="tRNA-synt_2"/>
    <property type="match status" value="1"/>
</dbReference>
<evidence type="ECO:0000256" key="1">
    <source>
        <dbReference type="ARBA" id="ARBA00022598"/>
    </source>
</evidence>
<comment type="caution">
    <text evidence="10">The sequence shown here is derived from an EMBL/GenBank/DDBJ whole genome shotgun (WGS) entry which is preliminary data.</text>
</comment>
<gene>
    <name evidence="7 10" type="primary">lysS</name>
    <name evidence="10" type="ORF">COX46_03165</name>
</gene>
<dbReference type="CDD" id="cd04322">
    <property type="entry name" value="LysRS_N"/>
    <property type="match status" value="1"/>
</dbReference>
<comment type="similarity">
    <text evidence="7">Belongs to the class-II aminoacyl-tRNA synthetase family.</text>
</comment>
<dbReference type="HAMAP" id="MF_00252">
    <property type="entry name" value="Lys_tRNA_synth_class2"/>
    <property type="match status" value="1"/>
</dbReference>
<comment type="catalytic activity">
    <reaction evidence="6 7 8">
        <text>tRNA(Lys) + L-lysine + ATP = L-lysyl-tRNA(Lys) + AMP + diphosphate</text>
        <dbReference type="Rhea" id="RHEA:20792"/>
        <dbReference type="Rhea" id="RHEA-COMP:9696"/>
        <dbReference type="Rhea" id="RHEA-COMP:9697"/>
        <dbReference type="ChEBI" id="CHEBI:30616"/>
        <dbReference type="ChEBI" id="CHEBI:32551"/>
        <dbReference type="ChEBI" id="CHEBI:33019"/>
        <dbReference type="ChEBI" id="CHEBI:78442"/>
        <dbReference type="ChEBI" id="CHEBI:78529"/>
        <dbReference type="ChEBI" id="CHEBI:456215"/>
        <dbReference type="EC" id="6.1.1.6"/>
    </reaction>
</comment>
<dbReference type="InterPro" id="IPR006195">
    <property type="entry name" value="aa-tRNA-synth_II"/>
</dbReference>
<dbReference type="GO" id="GO:0000287">
    <property type="term" value="F:magnesium ion binding"/>
    <property type="evidence" value="ECO:0007669"/>
    <property type="project" value="UniProtKB-UniRule"/>
</dbReference>
<evidence type="ECO:0000313" key="11">
    <source>
        <dbReference type="Proteomes" id="UP000230392"/>
    </source>
</evidence>
<protein>
    <recommendedName>
        <fullName evidence="7">Lysine--tRNA ligase</fullName>
        <ecNumber evidence="7">6.1.1.6</ecNumber>
    </recommendedName>
    <alternativeName>
        <fullName evidence="7">Lysyl-tRNA synthetase</fullName>
        <shortName evidence="7">LysRS</shortName>
    </alternativeName>
</protein>
<comment type="subcellular location">
    <subcellularLocation>
        <location evidence="7">Cytoplasm</location>
    </subcellularLocation>
</comment>
<dbReference type="PROSITE" id="PS50862">
    <property type="entry name" value="AA_TRNA_LIGASE_II"/>
    <property type="match status" value="1"/>
</dbReference>
<dbReference type="InterPro" id="IPR018149">
    <property type="entry name" value="Lys-tRNA-synth_II_C"/>
</dbReference>
<dbReference type="CDD" id="cd00775">
    <property type="entry name" value="LysRS_core"/>
    <property type="match status" value="1"/>
</dbReference>